<dbReference type="InterPro" id="IPR002937">
    <property type="entry name" value="Amino_oxidase"/>
</dbReference>
<dbReference type="Gene3D" id="3.30.70.1990">
    <property type="match status" value="1"/>
</dbReference>
<name>A0A8I1G9V8_9GAMM</name>
<organism evidence="3 4">
    <name type="scientific">Idiomarina abyssalis</name>
    <dbReference type="NCBI Taxonomy" id="86102"/>
    <lineage>
        <taxon>Bacteria</taxon>
        <taxon>Pseudomonadati</taxon>
        <taxon>Pseudomonadota</taxon>
        <taxon>Gammaproteobacteria</taxon>
        <taxon>Alteromonadales</taxon>
        <taxon>Idiomarinaceae</taxon>
        <taxon>Idiomarina</taxon>
    </lineage>
</organism>
<dbReference type="RefSeq" id="WP_199494691.1">
    <property type="nucleotide sequence ID" value="NZ_JAEMOO010000004.1"/>
</dbReference>
<dbReference type="Gene3D" id="3.50.50.60">
    <property type="entry name" value="FAD/NAD(P)-binding domain"/>
    <property type="match status" value="1"/>
</dbReference>
<dbReference type="EMBL" id="JAEMOP010000002">
    <property type="protein sequence ID" value="MBJ7315824.1"/>
    <property type="molecule type" value="Genomic_DNA"/>
</dbReference>
<evidence type="ECO:0000313" key="4">
    <source>
        <dbReference type="Proteomes" id="UP000621390"/>
    </source>
</evidence>
<protein>
    <submittedName>
        <fullName evidence="3">FAD-dependent oxidoreductase</fullName>
    </submittedName>
</protein>
<dbReference type="Proteomes" id="UP000621390">
    <property type="component" value="Unassembled WGS sequence"/>
</dbReference>
<keyword evidence="5" id="KW-1185">Reference proteome</keyword>
<dbReference type="PANTHER" id="PTHR42923">
    <property type="entry name" value="PROTOPORPHYRINOGEN OXIDASE"/>
    <property type="match status" value="1"/>
</dbReference>
<evidence type="ECO:0000313" key="5">
    <source>
        <dbReference type="Proteomes" id="UP000655994"/>
    </source>
</evidence>
<dbReference type="InterPro" id="IPR036188">
    <property type="entry name" value="FAD/NAD-bd_sf"/>
</dbReference>
<accession>A0A8I1G9V8</accession>
<dbReference type="Proteomes" id="UP000655994">
    <property type="component" value="Unassembled WGS sequence"/>
</dbReference>
<dbReference type="SUPFAM" id="SSF51905">
    <property type="entry name" value="FAD/NAD(P)-binding domain"/>
    <property type="match status" value="1"/>
</dbReference>
<dbReference type="EMBL" id="JAEMOS010000031">
    <property type="protein sequence ID" value="MBJ7267287.1"/>
    <property type="molecule type" value="Genomic_DNA"/>
</dbReference>
<feature type="domain" description="Amine oxidase" evidence="1">
    <location>
        <begin position="10"/>
        <end position="300"/>
    </location>
</feature>
<comment type="caution">
    <text evidence="3">The sequence shown here is derived from an EMBL/GenBank/DDBJ whole genome shotgun (WGS) entry which is preliminary data.</text>
</comment>
<dbReference type="FunFam" id="1.10.405.20:FF:000001">
    <property type="entry name" value="Amine oxidase"/>
    <property type="match status" value="1"/>
</dbReference>
<gene>
    <name evidence="2" type="ORF">JHC10_10095</name>
    <name evidence="3" type="ORF">JHC11_07435</name>
</gene>
<evidence type="ECO:0000313" key="2">
    <source>
        <dbReference type="EMBL" id="MBJ7267287.1"/>
    </source>
</evidence>
<sequence>MKIAVIGSGIAGLTSAYYLSKEHQVSVYEKNDYIGGHTCTRDIKINGNMFAVDTGFIVFNDKTYPRFKRLLSELKVVWRDTEMSFSVRDPKSGLEFNGHNLNTLFAQRKNLFSLSFYRLLKGILKFNEAAKKALEGDVNELDNVTLSEFLTEHDIPAPVSEYYLLPMVSAIWSASLADARDFPLGFFLRFFNNHGLLNVSDRPQWHTLVGGSHAYIPRLTEPFKESIHLNSEIVTVKRQKEQVVLVFSSGKEEFFDEVIFACHSDQALALLHDATEAEKDVLGAIEYCPNDVVLHTDEKLLPKNRRAWASWNYLLREEESAATQPSSVTYNMNILQGLQCDKTVCVTLNNTAAIDPEKIIEEFTYDHPQYSVASLKARAKRDLICGKNNTHFAGAYWYNGFHEDGVRSAIDVVNRLNAAAIENS</sequence>
<dbReference type="AlphaFoldDB" id="A0A8I1G9V8"/>
<dbReference type="Pfam" id="PF01593">
    <property type="entry name" value="Amino_oxidase"/>
    <property type="match status" value="1"/>
</dbReference>
<dbReference type="Gene3D" id="1.10.405.20">
    <property type="match status" value="1"/>
</dbReference>
<dbReference type="PANTHER" id="PTHR42923:SF17">
    <property type="entry name" value="AMINE OXIDASE DOMAIN-CONTAINING PROTEIN"/>
    <property type="match status" value="1"/>
</dbReference>
<proteinExistence type="predicted"/>
<evidence type="ECO:0000313" key="3">
    <source>
        <dbReference type="EMBL" id="MBJ7315824.1"/>
    </source>
</evidence>
<evidence type="ECO:0000259" key="1">
    <source>
        <dbReference type="Pfam" id="PF01593"/>
    </source>
</evidence>
<reference evidence="3 5" key="1">
    <citation type="submission" date="2020-09" db="EMBL/GenBank/DDBJ databases">
        <title>Draft Genomes of Bacterial Isolates from North Pond Shallow Sediments.</title>
        <authorList>
            <person name="Kiel Reese B."/>
            <person name="Mullis M."/>
            <person name="Weisend R.E."/>
        </authorList>
    </citation>
    <scope>NUCLEOTIDE SEQUENCE</scope>
    <source>
        <strain evidence="3">KJE-2</strain>
        <strain evidence="2 5">KJE-3</strain>
    </source>
</reference>
<dbReference type="InterPro" id="IPR050464">
    <property type="entry name" value="Zeta_carotene_desat/Oxidored"/>
</dbReference>
<dbReference type="GO" id="GO:0016491">
    <property type="term" value="F:oxidoreductase activity"/>
    <property type="evidence" value="ECO:0007669"/>
    <property type="project" value="InterPro"/>
</dbReference>